<dbReference type="AlphaFoldDB" id="A0A8H7N4X7"/>
<reference evidence="2" key="1">
    <citation type="submission" date="2020-10" db="EMBL/GenBank/DDBJ databases">
        <title>High-Quality Genome Resource of Clonostachys rosea strain S41 by Oxford Nanopore Long-Read Sequencing.</title>
        <authorList>
            <person name="Wang H."/>
        </authorList>
    </citation>
    <scope>NUCLEOTIDE SEQUENCE</scope>
    <source>
        <strain evidence="2">S41</strain>
    </source>
</reference>
<feature type="region of interest" description="Disordered" evidence="1">
    <location>
        <begin position="57"/>
        <end position="123"/>
    </location>
</feature>
<accession>A0A8H7N4X7</accession>
<gene>
    <name evidence="2" type="ORF">IM811_015555</name>
</gene>
<name>A0A8H7N4X7_BIOOC</name>
<protein>
    <submittedName>
        <fullName evidence="2">Uncharacterized protein</fullName>
    </submittedName>
</protein>
<evidence type="ECO:0000313" key="3">
    <source>
        <dbReference type="Proteomes" id="UP000616885"/>
    </source>
</evidence>
<sequence length="140" mass="14901">MLGILNKFFPTDLKRLLDSDYAAIHNLKLVLLTSDSMPGSEGVSNAVGKDDALEANLSSLDNHAPSTRKSTLRATADIFVSGRKGHPKASGSTPENATSSKQRATDDPPLASSTVAKKRKRGCAKHENCVFAALFGRECS</sequence>
<feature type="compositionally biased region" description="Polar residues" evidence="1">
    <location>
        <begin position="90"/>
        <end position="102"/>
    </location>
</feature>
<dbReference type="Proteomes" id="UP000616885">
    <property type="component" value="Unassembled WGS sequence"/>
</dbReference>
<feature type="compositionally biased region" description="Polar residues" evidence="1">
    <location>
        <begin position="57"/>
        <end position="73"/>
    </location>
</feature>
<evidence type="ECO:0000256" key="1">
    <source>
        <dbReference type="SAM" id="MobiDB-lite"/>
    </source>
</evidence>
<evidence type="ECO:0000313" key="2">
    <source>
        <dbReference type="EMBL" id="KAF9749528.1"/>
    </source>
</evidence>
<proteinExistence type="predicted"/>
<dbReference type="EMBL" id="JADCTT010000007">
    <property type="protein sequence ID" value="KAF9749528.1"/>
    <property type="molecule type" value="Genomic_DNA"/>
</dbReference>
<organism evidence="2 3">
    <name type="scientific">Bionectria ochroleuca</name>
    <name type="common">Gliocladium roseum</name>
    <dbReference type="NCBI Taxonomy" id="29856"/>
    <lineage>
        <taxon>Eukaryota</taxon>
        <taxon>Fungi</taxon>
        <taxon>Dikarya</taxon>
        <taxon>Ascomycota</taxon>
        <taxon>Pezizomycotina</taxon>
        <taxon>Sordariomycetes</taxon>
        <taxon>Hypocreomycetidae</taxon>
        <taxon>Hypocreales</taxon>
        <taxon>Bionectriaceae</taxon>
        <taxon>Clonostachys</taxon>
    </lineage>
</organism>
<comment type="caution">
    <text evidence="2">The sequence shown here is derived from an EMBL/GenBank/DDBJ whole genome shotgun (WGS) entry which is preliminary data.</text>
</comment>